<dbReference type="PANTHER" id="PTHR33018">
    <property type="entry name" value="OS10G0338966 PROTEIN-RELATED"/>
    <property type="match status" value="1"/>
</dbReference>
<dbReference type="Gramene" id="MELO3C033385.2.1">
    <property type="protein sequence ID" value="MELO3C033385.2.1"/>
    <property type="gene ID" value="MELO3C033385.2"/>
</dbReference>
<name>A0A9I9EGF3_CUCME</name>
<dbReference type="AlphaFoldDB" id="A0A9I9EGF3"/>
<proteinExistence type="predicted"/>
<dbReference type="EnsemblPlants" id="MELO3C033385.2.1">
    <property type="protein sequence ID" value="MELO3C033385.2.1"/>
    <property type="gene ID" value="MELO3C033385.2"/>
</dbReference>
<organism evidence="1">
    <name type="scientific">Cucumis melo</name>
    <name type="common">Muskmelon</name>
    <dbReference type="NCBI Taxonomy" id="3656"/>
    <lineage>
        <taxon>Eukaryota</taxon>
        <taxon>Viridiplantae</taxon>
        <taxon>Streptophyta</taxon>
        <taxon>Embryophyta</taxon>
        <taxon>Tracheophyta</taxon>
        <taxon>Spermatophyta</taxon>
        <taxon>Magnoliopsida</taxon>
        <taxon>eudicotyledons</taxon>
        <taxon>Gunneridae</taxon>
        <taxon>Pentapetalae</taxon>
        <taxon>rosids</taxon>
        <taxon>fabids</taxon>
        <taxon>Cucurbitales</taxon>
        <taxon>Cucurbitaceae</taxon>
        <taxon>Benincaseae</taxon>
        <taxon>Cucumis</taxon>
    </lineage>
</organism>
<dbReference type="Gene3D" id="3.40.395.10">
    <property type="entry name" value="Adenoviral Proteinase, Chain A"/>
    <property type="match status" value="1"/>
</dbReference>
<dbReference type="PANTHER" id="PTHR33018:SF31">
    <property type="entry name" value="TRANSPOSASE, PTTA_EN_SPM, PLANT"/>
    <property type="match status" value="1"/>
</dbReference>
<dbReference type="InterPro" id="IPR038765">
    <property type="entry name" value="Papain-like_cys_pep_sf"/>
</dbReference>
<reference evidence="1" key="1">
    <citation type="submission" date="2023-03" db="UniProtKB">
        <authorList>
            <consortium name="EnsemblPlants"/>
        </authorList>
    </citation>
    <scope>IDENTIFICATION</scope>
</reference>
<dbReference type="SUPFAM" id="SSF54001">
    <property type="entry name" value="Cysteine proteinases"/>
    <property type="match status" value="1"/>
</dbReference>
<protein>
    <recommendedName>
        <fullName evidence="2">Ubiquitin-like protease family profile domain-containing protein</fullName>
    </recommendedName>
</protein>
<evidence type="ECO:0008006" key="2">
    <source>
        <dbReference type="Google" id="ProtNLM"/>
    </source>
</evidence>
<sequence>MVVDPRVKSRRRYLYSLIIDLKKVSKYVFVDPSLISANHSTREIRARKLCTRLMASEQDQLVVAPYNHGNHWSLVVINPYDDVVYLDSLRISSRDDSKYALTIFQSQKNLKKTRKQHSGKRYYVMRYMREIVSKDTSIITDAIHTRNSYSQLELDEVRVEYQTPPILALVRPGIQEFQNKICNILPRISSNNAILSVSNTRIGKRCISSNFNSNEIVIVGITMHSGLCIRSGSASSLEVFSQFDLDNIFLLSSPFEVSFPPGYILKKVKLTIPRGAEFHNKICNVLSRIPNNDAILLVNENKGVIRKNQEICKRYKRYEKINWAKELLNQTKDIYKSK</sequence>
<accession>A0A9I9EGF3</accession>
<evidence type="ECO:0000313" key="1">
    <source>
        <dbReference type="EnsemblPlants" id="MELO3C033385.2.1"/>
    </source>
</evidence>